<evidence type="ECO:0000256" key="5">
    <source>
        <dbReference type="ARBA" id="ARBA00022801"/>
    </source>
</evidence>
<dbReference type="InterPro" id="IPR012340">
    <property type="entry name" value="NA-bd_OB-fold"/>
</dbReference>
<gene>
    <name evidence="18" type="primary">recG</name>
    <name evidence="18" type="ORF">H9714_09925</name>
</gene>
<reference evidence="18" key="1">
    <citation type="journal article" date="2021" name="PeerJ">
        <title>Extensive microbial diversity within the chicken gut microbiome revealed by metagenomics and culture.</title>
        <authorList>
            <person name="Gilroy R."/>
            <person name="Ravi A."/>
            <person name="Getino M."/>
            <person name="Pursley I."/>
            <person name="Horton D.L."/>
            <person name="Alikhan N.F."/>
            <person name="Baker D."/>
            <person name="Gharbi K."/>
            <person name="Hall N."/>
            <person name="Watson M."/>
            <person name="Adriaenssens E.M."/>
            <person name="Foster-Nyarko E."/>
            <person name="Jarju S."/>
            <person name="Secka A."/>
            <person name="Antonio M."/>
            <person name="Oren A."/>
            <person name="Chaudhuri R.R."/>
            <person name="La Ragione R."/>
            <person name="Hildebrand F."/>
            <person name="Pallen M.J."/>
        </authorList>
    </citation>
    <scope>NUCLEOTIDE SEQUENCE</scope>
    <source>
        <strain evidence="18">CHK189-11263</strain>
    </source>
</reference>
<evidence type="ECO:0000256" key="4">
    <source>
        <dbReference type="ARBA" id="ARBA00022763"/>
    </source>
</evidence>
<keyword evidence="4 15" id="KW-0227">DNA damage</keyword>
<keyword evidence="3 15" id="KW-0547">Nucleotide-binding</keyword>
<comment type="catalytic activity">
    <reaction evidence="14 15">
        <text>ATP + H2O = ADP + phosphate + H(+)</text>
        <dbReference type="Rhea" id="RHEA:13065"/>
        <dbReference type="ChEBI" id="CHEBI:15377"/>
        <dbReference type="ChEBI" id="CHEBI:15378"/>
        <dbReference type="ChEBI" id="CHEBI:30616"/>
        <dbReference type="ChEBI" id="CHEBI:43474"/>
        <dbReference type="ChEBI" id="CHEBI:456216"/>
        <dbReference type="EC" id="5.6.2.4"/>
    </reaction>
</comment>
<dbReference type="NCBIfam" id="TIGR00643">
    <property type="entry name" value="recG"/>
    <property type="match status" value="1"/>
</dbReference>
<name>A0A9D2S6K9_9FIRM</name>
<keyword evidence="11" id="KW-0413">Isomerase</keyword>
<feature type="domain" description="Helicase C-terminal" evidence="17">
    <location>
        <begin position="459"/>
        <end position="641"/>
    </location>
</feature>
<dbReference type="SMART" id="SM00487">
    <property type="entry name" value="DEXDc"/>
    <property type="match status" value="1"/>
</dbReference>
<evidence type="ECO:0000256" key="10">
    <source>
        <dbReference type="ARBA" id="ARBA00023204"/>
    </source>
</evidence>
<comment type="function">
    <text evidence="15">Plays a critical role in recombination and DNA repair. Helps process Holliday junction intermediates to mature products by catalyzing branch migration. Has replication fork regression activity, unwinds stalled or blocked replication forks to make a HJ that can be resolved. Has a DNA unwinding activity characteristic of a DNA helicase with 3'-5' polarity.</text>
</comment>
<dbReference type="PROSITE" id="PS51192">
    <property type="entry name" value="HELICASE_ATP_BIND_1"/>
    <property type="match status" value="1"/>
</dbReference>
<comment type="similarity">
    <text evidence="1 15">Belongs to the helicase family. RecG subfamily.</text>
</comment>
<organism evidence="18 19">
    <name type="scientific">Candidatus Flavonifractor intestinipullorum</name>
    <dbReference type="NCBI Taxonomy" id="2838587"/>
    <lineage>
        <taxon>Bacteria</taxon>
        <taxon>Bacillati</taxon>
        <taxon>Bacillota</taxon>
        <taxon>Clostridia</taxon>
        <taxon>Eubacteriales</taxon>
        <taxon>Oscillospiraceae</taxon>
        <taxon>Flavonifractor</taxon>
    </lineage>
</organism>
<keyword evidence="10 15" id="KW-0234">DNA repair</keyword>
<dbReference type="PANTHER" id="PTHR47964:SF1">
    <property type="entry name" value="ATP-DEPENDENT DNA HELICASE HOMOLOG RECG, CHLOROPLASTIC"/>
    <property type="match status" value="1"/>
</dbReference>
<evidence type="ECO:0000313" key="18">
    <source>
        <dbReference type="EMBL" id="HJB57856.1"/>
    </source>
</evidence>
<dbReference type="InterPro" id="IPR001650">
    <property type="entry name" value="Helicase_C-like"/>
</dbReference>
<evidence type="ECO:0000256" key="6">
    <source>
        <dbReference type="ARBA" id="ARBA00022806"/>
    </source>
</evidence>
<dbReference type="NCBIfam" id="NF008168">
    <property type="entry name" value="PRK10917.2-2"/>
    <property type="match status" value="1"/>
</dbReference>
<evidence type="ECO:0000256" key="12">
    <source>
        <dbReference type="ARBA" id="ARBA00034617"/>
    </source>
</evidence>
<comment type="catalytic activity">
    <reaction evidence="12 15">
        <text>Couples ATP hydrolysis with the unwinding of duplex DNA by translocating in the 3'-5' direction.</text>
        <dbReference type="EC" id="5.6.2.4"/>
    </reaction>
</comment>
<evidence type="ECO:0000256" key="7">
    <source>
        <dbReference type="ARBA" id="ARBA00022840"/>
    </source>
</evidence>
<sequence>MALRLTDRVEALPGVGAVRARALSKLGLATVEDLLRYFPRDYEDRRRRSTIAGAPPDAPVCIAALVAEVPRHAYIRKGLELTKVRAVDGGGVLEVTFFNQNYVKNALLPGESYLFYGVAEGTGSRRRMANPVFEREDRPRFTGRIMPIYPLTAGVSNALLAGLIQRCVEGCAQDMPELLPQTVRQEHALAAAGFSYCNIHFPESEEALALARRRLIFEEFFYLACGLARLRTRRDGQTGPVISSRALPDFFALLPFSLTGAQDRAIREAAADLASGRSMNRLVQGDVGSGKTMVAAACCFLAWKAGWQSALMAPTELLAGQHFHTLQNLFSSAGLRVGLLTASLRPSEKKALRAALSAGELDLVVGTHALLSEGVAFARLGLVVTDEQHRFGVAQRASLAAKGGGEGPEAPSPHVLVMSATPIPRTLALILYGDLDVSVIDQLPPGRTPVETFLVGEDKRQRLYGFVRKQVSLGRQVYIVCPAVEESEPPPEHAMGLGREAPAKGFADLKAVTAYARELREQVFPDLRVGFVHGRMKAREKEAAMAAFAAGELDVLVSTTVIEVGVDVPNASLIIVENADRFGLSQLHQLRGRVGRGRHQSYCVLVTANRNEETRARLKTLTRTTDGFRIAEEDLKLRGPGDFFGRRQHGLPQLHIADLAADTALLHEAQEAAKALLRSDPELSRPEHRPLNDQIRRLFTEQADMFN</sequence>
<dbReference type="Pfam" id="PF17191">
    <property type="entry name" value="RecG_wedge"/>
    <property type="match status" value="1"/>
</dbReference>
<dbReference type="PROSITE" id="PS51194">
    <property type="entry name" value="HELICASE_CTER"/>
    <property type="match status" value="1"/>
</dbReference>
<dbReference type="InterPro" id="IPR004609">
    <property type="entry name" value="ATP-dep_DNA_helicase_RecG"/>
</dbReference>
<dbReference type="GO" id="GO:0005524">
    <property type="term" value="F:ATP binding"/>
    <property type="evidence" value="ECO:0007669"/>
    <property type="project" value="UniProtKB-KW"/>
</dbReference>
<dbReference type="GO" id="GO:0016787">
    <property type="term" value="F:hydrolase activity"/>
    <property type="evidence" value="ECO:0007669"/>
    <property type="project" value="UniProtKB-KW"/>
</dbReference>
<dbReference type="InterPro" id="IPR047112">
    <property type="entry name" value="RecG/Mfd"/>
</dbReference>
<dbReference type="InterPro" id="IPR033454">
    <property type="entry name" value="RecG_wedge"/>
</dbReference>
<dbReference type="NCBIfam" id="NF008165">
    <property type="entry name" value="PRK10917.1-3"/>
    <property type="match status" value="1"/>
</dbReference>
<dbReference type="PANTHER" id="PTHR47964">
    <property type="entry name" value="ATP-DEPENDENT DNA HELICASE HOMOLOG RECG, CHLOROPLASTIC"/>
    <property type="match status" value="1"/>
</dbReference>
<keyword evidence="9 15" id="KW-0233">DNA recombination</keyword>
<dbReference type="InterPro" id="IPR011545">
    <property type="entry name" value="DEAD/DEAH_box_helicase_dom"/>
</dbReference>
<evidence type="ECO:0000256" key="11">
    <source>
        <dbReference type="ARBA" id="ARBA00023235"/>
    </source>
</evidence>
<evidence type="ECO:0000256" key="2">
    <source>
        <dbReference type="ARBA" id="ARBA00017846"/>
    </source>
</evidence>
<dbReference type="CDD" id="cd04488">
    <property type="entry name" value="RecG_wedge_OBF"/>
    <property type="match status" value="1"/>
</dbReference>
<comment type="caution">
    <text evidence="18">The sequence shown here is derived from an EMBL/GenBank/DDBJ whole genome shotgun (WGS) entry which is preliminary data.</text>
</comment>
<dbReference type="InterPro" id="IPR027417">
    <property type="entry name" value="P-loop_NTPase"/>
</dbReference>
<keyword evidence="8" id="KW-0238">DNA-binding</keyword>
<dbReference type="EC" id="5.6.2.4" evidence="13 15"/>
<evidence type="ECO:0000256" key="3">
    <source>
        <dbReference type="ARBA" id="ARBA00022741"/>
    </source>
</evidence>
<dbReference type="SUPFAM" id="SSF50249">
    <property type="entry name" value="Nucleic acid-binding proteins"/>
    <property type="match status" value="1"/>
</dbReference>
<evidence type="ECO:0000259" key="17">
    <source>
        <dbReference type="PROSITE" id="PS51194"/>
    </source>
</evidence>
<evidence type="ECO:0000256" key="14">
    <source>
        <dbReference type="ARBA" id="ARBA00048988"/>
    </source>
</evidence>
<dbReference type="GO" id="GO:0043138">
    <property type="term" value="F:3'-5' DNA helicase activity"/>
    <property type="evidence" value="ECO:0007669"/>
    <property type="project" value="UniProtKB-EC"/>
</dbReference>
<evidence type="ECO:0000256" key="9">
    <source>
        <dbReference type="ARBA" id="ARBA00023172"/>
    </source>
</evidence>
<dbReference type="GO" id="GO:0003677">
    <property type="term" value="F:DNA binding"/>
    <property type="evidence" value="ECO:0007669"/>
    <property type="project" value="UniProtKB-KW"/>
</dbReference>
<evidence type="ECO:0000256" key="13">
    <source>
        <dbReference type="ARBA" id="ARBA00034808"/>
    </source>
</evidence>
<dbReference type="GO" id="GO:0006310">
    <property type="term" value="P:DNA recombination"/>
    <property type="evidence" value="ECO:0007669"/>
    <property type="project" value="UniProtKB-UniRule"/>
</dbReference>
<keyword evidence="5 15" id="KW-0378">Hydrolase</keyword>
<dbReference type="Pfam" id="PF19833">
    <property type="entry name" value="RecG_dom3_C"/>
    <property type="match status" value="1"/>
</dbReference>
<accession>A0A9D2S6K9</accession>
<dbReference type="Pfam" id="PF00270">
    <property type="entry name" value="DEAD"/>
    <property type="match status" value="1"/>
</dbReference>
<dbReference type="InterPro" id="IPR014001">
    <property type="entry name" value="Helicase_ATP-bd"/>
</dbReference>
<dbReference type="Proteomes" id="UP000824208">
    <property type="component" value="Unassembled WGS sequence"/>
</dbReference>
<dbReference type="SUPFAM" id="SSF52540">
    <property type="entry name" value="P-loop containing nucleoside triphosphate hydrolases"/>
    <property type="match status" value="1"/>
</dbReference>
<dbReference type="AlphaFoldDB" id="A0A9D2S6K9"/>
<evidence type="ECO:0000259" key="16">
    <source>
        <dbReference type="PROSITE" id="PS51192"/>
    </source>
</evidence>
<protein>
    <recommendedName>
        <fullName evidence="2 15">ATP-dependent DNA helicase RecG</fullName>
        <ecNumber evidence="13 15">5.6.2.4</ecNumber>
    </recommendedName>
</protein>
<dbReference type="EMBL" id="DWYC01000087">
    <property type="protein sequence ID" value="HJB57856.1"/>
    <property type="molecule type" value="Genomic_DNA"/>
</dbReference>
<dbReference type="Pfam" id="PF00271">
    <property type="entry name" value="Helicase_C"/>
    <property type="match status" value="1"/>
</dbReference>
<evidence type="ECO:0000256" key="1">
    <source>
        <dbReference type="ARBA" id="ARBA00007504"/>
    </source>
</evidence>
<dbReference type="InterPro" id="IPR045562">
    <property type="entry name" value="RecG_dom3_C"/>
</dbReference>
<evidence type="ECO:0000256" key="15">
    <source>
        <dbReference type="RuleBase" id="RU363016"/>
    </source>
</evidence>
<dbReference type="CDD" id="cd17992">
    <property type="entry name" value="DEXHc_RecG"/>
    <property type="match status" value="1"/>
</dbReference>
<dbReference type="GO" id="GO:0006281">
    <property type="term" value="P:DNA repair"/>
    <property type="evidence" value="ECO:0007669"/>
    <property type="project" value="UniProtKB-UniRule"/>
</dbReference>
<keyword evidence="7 15" id="KW-0067">ATP-binding</keyword>
<dbReference type="Gene3D" id="3.40.50.300">
    <property type="entry name" value="P-loop containing nucleotide triphosphate hydrolases"/>
    <property type="match status" value="2"/>
</dbReference>
<feature type="domain" description="Helicase ATP-binding" evidence="16">
    <location>
        <begin position="272"/>
        <end position="440"/>
    </location>
</feature>
<proteinExistence type="inferred from homology"/>
<dbReference type="Gene3D" id="2.40.50.140">
    <property type="entry name" value="Nucleic acid-binding proteins"/>
    <property type="match status" value="1"/>
</dbReference>
<keyword evidence="6 15" id="KW-0347">Helicase</keyword>
<dbReference type="SMART" id="SM00490">
    <property type="entry name" value="HELICc"/>
    <property type="match status" value="1"/>
</dbReference>
<evidence type="ECO:0000313" key="19">
    <source>
        <dbReference type="Proteomes" id="UP000824208"/>
    </source>
</evidence>
<reference evidence="18" key="2">
    <citation type="submission" date="2021-04" db="EMBL/GenBank/DDBJ databases">
        <authorList>
            <person name="Gilroy R."/>
        </authorList>
    </citation>
    <scope>NUCLEOTIDE SEQUENCE</scope>
    <source>
        <strain evidence="18">CHK189-11263</strain>
    </source>
</reference>
<evidence type="ECO:0000256" key="8">
    <source>
        <dbReference type="ARBA" id="ARBA00023125"/>
    </source>
</evidence>